<dbReference type="InterPro" id="IPR002514">
    <property type="entry name" value="Transposase_8"/>
</dbReference>
<comment type="caution">
    <text evidence="2">The sequence shown here is derived from an EMBL/GenBank/DDBJ whole genome shotgun (WGS) entry which is preliminary data.</text>
</comment>
<dbReference type="EMBL" id="APNK01000057">
    <property type="protein sequence ID" value="KEZ75736.1"/>
    <property type="molecule type" value="Genomic_DNA"/>
</dbReference>
<name>A0A084IGA2_SALHC</name>
<dbReference type="AlphaFoldDB" id="A0A084IGA2"/>
<dbReference type="Proteomes" id="UP000028302">
    <property type="component" value="Unassembled WGS sequence"/>
</dbReference>
<dbReference type="GO" id="GO:0004803">
    <property type="term" value="F:transposase activity"/>
    <property type="evidence" value="ECO:0007669"/>
    <property type="project" value="InterPro"/>
</dbReference>
<dbReference type="GO" id="GO:0006313">
    <property type="term" value="P:DNA transposition"/>
    <property type="evidence" value="ECO:0007669"/>
    <property type="project" value="InterPro"/>
</dbReference>
<organism evidence="2 3">
    <name type="scientific">Salinisphaera hydrothermalis (strain C41B8)</name>
    <dbReference type="NCBI Taxonomy" id="1304275"/>
    <lineage>
        <taxon>Bacteria</taxon>
        <taxon>Pseudomonadati</taxon>
        <taxon>Pseudomonadota</taxon>
        <taxon>Gammaproteobacteria</taxon>
        <taxon>Salinisphaerales</taxon>
        <taxon>Salinisphaeraceae</taxon>
        <taxon>Salinisphaera</taxon>
    </lineage>
</organism>
<dbReference type="SUPFAM" id="SSF46689">
    <property type="entry name" value="Homeodomain-like"/>
    <property type="match status" value="1"/>
</dbReference>
<comment type="similarity">
    <text evidence="1">Belongs to the transposase 8 family.</text>
</comment>
<dbReference type="eggNOG" id="COG2963">
    <property type="taxonomic scope" value="Bacteria"/>
</dbReference>
<evidence type="ECO:0000256" key="1">
    <source>
        <dbReference type="ARBA" id="ARBA00009964"/>
    </source>
</evidence>
<dbReference type="InterPro" id="IPR009057">
    <property type="entry name" value="Homeodomain-like_sf"/>
</dbReference>
<proteinExistence type="inferred from homology"/>
<evidence type="ECO:0000313" key="2">
    <source>
        <dbReference type="EMBL" id="KEZ75736.1"/>
    </source>
</evidence>
<sequence>MGGGSELLGPERRRRWSVTEKVAMVEQTYEPGMTVSLVARRNGVAANQLFRWRKLYREGALTSVGSGDAVVPASEFSALEKQVRELQRLLGKKTLENEILKEAVEVGRRKKYISRAPLPGDDDTR</sequence>
<reference evidence="2 3" key="1">
    <citation type="submission" date="2013-03" db="EMBL/GenBank/DDBJ databases">
        <title>Salinisphaera hydrothermalis C41B8 Genome Sequencing.</title>
        <authorList>
            <person name="Li C."/>
            <person name="Lai Q."/>
            <person name="Shao Z."/>
        </authorList>
    </citation>
    <scope>NUCLEOTIDE SEQUENCE [LARGE SCALE GENOMIC DNA]</scope>
    <source>
        <strain evidence="2 3">C41B8</strain>
    </source>
</reference>
<dbReference type="STRING" id="1304275.C41B8_18452"/>
<dbReference type="PANTHER" id="PTHR37936">
    <property type="entry name" value="TRANSPOSASE INSC FOR INSERTION ELEMENT IS2A-RELATED"/>
    <property type="match status" value="1"/>
</dbReference>
<gene>
    <name evidence="2" type="ORF">C41B8_18452</name>
</gene>
<dbReference type="GO" id="GO:0003677">
    <property type="term" value="F:DNA binding"/>
    <property type="evidence" value="ECO:0007669"/>
    <property type="project" value="InterPro"/>
</dbReference>
<keyword evidence="3" id="KW-1185">Reference proteome</keyword>
<protein>
    <submittedName>
        <fullName evidence="2">IS2 repressor TnpA</fullName>
    </submittedName>
</protein>
<dbReference type="Pfam" id="PF01527">
    <property type="entry name" value="HTH_Tnp_1"/>
    <property type="match status" value="1"/>
</dbReference>
<dbReference type="PANTHER" id="PTHR37936:SF3">
    <property type="entry name" value="TRANSPOSASE INSC FOR INSERTION ELEMENT IS2A-RELATED"/>
    <property type="match status" value="1"/>
</dbReference>
<accession>A0A084IGA2</accession>
<dbReference type="PATRIC" id="fig|1304275.5.peg.3768"/>
<evidence type="ECO:0000313" key="3">
    <source>
        <dbReference type="Proteomes" id="UP000028302"/>
    </source>
</evidence>